<accession>A0A6J1SP78</accession>
<organism evidence="12 13">
    <name type="scientific">Frankliniella occidentalis</name>
    <name type="common">Western flower thrips</name>
    <name type="synonym">Euthrips occidentalis</name>
    <dbReference type="NCBI Taxonomy" id="133901"/>
    <lineage>
        <taxon>Eukaryota</taxon>
        <taxon>Metazoa</taxon>
        <taxon>Ecdysozoa</taxon>
        <taxon>Arthropoda</taxon>
        <taxon>Hexapoda</taxon>
        <taxon>Insecta</taxon>
        <taxon>Pterygota</taxon>
        <taxon>Neoptera</taxon>
        <taxon>Paraneoptera</taxon>
        <taxon>Thysanoptera</taxon>
        <taxon>Terebrantia</taxon>
        <taxon>Thripoidea</taxon>
        <taxon>Thripidae</taxon>
        <taxon>Frankliniella</taxon>
    </lineage>
</organism>
<dbReference type="SUPFAM" id="SSF90229">
    <property type="entry name" value="CCCH zinc finger"/>
    <property type="match status" value="1"/>
</dbReference>
<dbReference type="Pfam" id="PF18044">
    <property type="entry name" value="zf-CCCH_4"/>
    <property type="match status" value="1"/>
</dbReference>
<dbReference type="InterPro" id="IPR041367">
    <property type="entry name" value="Znf-CCCH_4"/>
</dbReference>
<keyword evidence="2 9" id="KW-0479">Metal-binding</keyword>
<feature type="compositionally biased region" description="Polar residues" evidence="10">
    <location>
        <begin position="47"/>
        <end position="58"/>
    </location>
</feature>
<dbReference type="PANTHER" id="PTHR46527:SF1">
    <property type="entry name" value="NUCLEOPORIN NUP42"/>
    <property type="match status" value="1"/>
</dbReference>
<keyword evidence="12" id="KW-1185">Reference proteome</keyword>
<dbReference type="Gene3D" id="4.10.1000.10">
    <property type="entry name" value="Zinc finger, CCCH-type"/>
    <property type="match status" value="1"/>
</dbReference>
<feature type="domain" description="C3H1-type" evidence="11">
    <location>
        <begin position="1"/>
        <end position="25"/>
    </location>
</feature>
<evidence type="ECO:0000256" key="6">
    <source>
        <dbReference type="ARBA" id="ARBA00037262"/>
    </source>
</evidence>
<evidence type="ECO:0000256" key="8">
    <source>
        <dbReference type="ARBA" id="ARBA00042384"/>
    </source>
</evidence>
<comment type="function">
    <text evidence="6">Required for the export of mRNAs containing poly(A) tails from the nucleus into the cytoplasm.</text>
</comment>
<protein>
    <recommendedName>
        <fullName evidence="7">Nucleoporin NUP42</fullName>
    </recommendedName>
    <alternativeName>
        <fullName evidence="8">Nucleoporin-like protein 2</fullName>
    </alternativeName>
</protein>
<evidence type="ECO:0000259" key="11">
    <source>
        <dbReference type="PROSITE" id="PS50103"/>
    </source>
</evidence>
<feature type="region of interest" description="Disordered" evidence="10">
    <location>
        <begin position="33"/>
        <end position="60"/>
    </location>
</feature>
<dbReference type="SMART" id="SM00356">
    <property type="entry name" value="ZnF_C3H1"/>
    <property type="match status" value="1"/>
</dbReference>
<name>A0A6J1SP78_FRAOC</name>
<dbReference type="InterPro" id="IPR051767">
    <property type="entry name" value="Nucleoporin_NUP42"/>
</dbReference>
<dbReference type="AlphaFoldDB" id="A0A6J1SP78"/>
<dbReference type="OrthoDB" id="20729at2759"/>
<gene>
    <name evidence="13" type="primary">LOC113208393</name>
</gene>
<proteinExistence type="predicted"/>
<evidence type="ECO:0000313" key="12">
    <source>
        <dbReference type="Proteomes" id="UP000504606"/>
    </source>
</evidence>
<dbReference type="GeneID" id="113208393"/>
<evidence type="ECO:0000256" key="10">
    <source>
        <dbReference type="SAM" id="MobiDB-lite"/>
    </source>
</evidence>
<dbReference type="RefSeq" id="XP_026281135.1">
    <property type="nucleotide sequence ID" value="XM_026425350.2"/>
</dbReference>
<dbReference type="KEGG" id="foc:113208393"/>
<evidence type="ECO:0000256" key="2">
    <source>
        <dbReference type="ARBA" id="ARBA00022723"/>
    </source>
</evidence>
<evidence type="ECO:0000256" key="4">
    <source>
        <dbReference type="ARBA" id="ARBA00022833"/>
    </source>
</evidence>
<feature type="zinc finger region" description="C3H1-type" evidence="9">
    <location>
        <begin position="1"/>
        <end position="25"/>
    </location>
</feature>
<evidence type="ECO:0000256" key="7">
    <source>
        <dbReference type="ARBA" id="ARBA00039886"/>
    </source>
</evidence>
<dbReference type="GO" id="GO:0008270">
    <property type="term" value="F:zinc ion binding"/>
    <property type="evidence" value="ECO:0007669"/>
    <property type="project" value="UniProtKB-KW"/>
</dbReference>
<comment type="subcellular location">
    <subcellularLocation>
        <location evidence="1">Nucleus membrane</location>
        <topology evidence="1">Peripheral membrane protein</topology>
        <orientation evidence="1">Cytoplasmic side</orientation>
    </subcellularLocation>
</comment>
<keyword evidence="5" id="KW-0539">Nucleus</keyword>
<sequence>MPLCRFFQQGYCRFGNNCRFEHSAPQYTNTVSPLLRQNTQPPPNVTAPKSNQGNNAFRTNRKDARDIFNLIVQDVNEAEKGGVWPLSSYNFWPAVAHGNVPGLEDLSPEEMRHLQMQAQAAGTLDACNQQIQQMYQQARARFNTMKVQSPETLAVIESMTRGPAQTPASSQYSFASGSSVVQDSWPAPSATSGVASVFGGSTSGTTAKSIFGGSTGSTNAGFGSVFGGANNQSSLFVGTSQFGNASSPKPSIFGGGATQTQPPAFASSPTQPPAFASSPTQPPAFASTNPMFAGAAPSPFGGAQQHSSIFGGASAAQQPSPFGATPTVQQPSPFGAAPVVGQSGGSIFGGSASVPTPNTFSFALPNAFGSSGASAATTSPFGGATTTSPNVFGGAVQNISQPTGSIFGGSGATQSLANPPVQDSNISVNATLYTAISQLTEAEKREFDAETFTIGKIPCRPPPKELC</sequence>
<evidence type="ECO:0000256" key="1">
    <source>
        <dbReference type="ARBA" id="ARBA00004335"/>
    </source>
</evidence>
<dbReference type="PROSITE" id="PS50103">
    <property type="entry name" value="ZF_C3H1"/>
    <property type="match status" value="1"/>
</dbReference>
<reference evidence="13" key="1">
    <citation type="submission" date="2025-08" db="UniProtKB">
        <authorList>
            <consortium name="RefSeq"/>
        </authorList>
    </citation>
    <scope>IDENTIFICATION</scope>
    <source>
        <tissue evidence="13">Whole organism</tissue>
    </source>
</reference>
<evidence type="ECO:0000256" key="5">
    <source>
        <dbReference type="ARBA" id="ARBA00023242"/>
    </source>
</evidence>
<dbReference type="PANTHER" id="PTHR46527">
    <property type="entry name" value="NUCLEOPORIN-LIKE PROTEIN 2"/>
    <property type="match status" value="1"/>
</dbReference>
<keyword evidence="4 9" id="KW-0862">Zinc</keyword>
<evidence type="ECO:0000256" key="3">
    <source>
        <dbReference type="ARBA" id="ARBA00022771"/>
    </source>
</evidence>
<dbReference type="InterPro" id="IPR036855">
    <property type="entry name" value="Znf_CCCH_sf"/>
</dbReference>
<feature type="region of interest" description="Disordered" evidence="10">
    <location>
        <begin position="247"/>
        <end position="293"/>
    </location>
</feature>
<evidence type="ECO:0000313" key="13">
    <source>
        <dbReference type="RefSeq" id="XP_026281135.1"/>
    </source>
</evidence>
<evidence type="ECO:0000256" key="9">
    <source>
        <dbReference type="PROSITE-ProRule" id="PRU00723"/>
    </source>
</evidence>
<dbReference type="InterPro" id="IPR000571">
    <property type="entry name" value="Znf_CCCH"/>
</dbReference>
<dbReference type="GO" id="GO:0031965">
    <property type="term" value="C:nuclear membrane"/>
    <property type="evidence" value="ECO:0007669"/>
    <property type="project" value="UniProtKB-SubCell"/>
</dbReference>
<keyword evidence="3 9" id="KW-0863">Zinc-finger</keyword>
<dbReference type="Proteomes" id="UP000504606">
    <property type="component" value="Unplaced"/>
</dbReference>